<keyword evidence="4 8" id="KW-0175">Coiled coil</keyword>
<evidence type="ECO:0000313" key="11">
    <source>
        <dbReference type="EMBL" id="KAG1368344.1"/>
    </source>
</evidence>
<evidence type="ECO:0000256" key="7">
    <source>
        <dbReference type="PROSITE-ProRule" id="PRU00283"/>
    </source>
</evidence>
<dbReference type="InterPro" id="IPR027417">
    <property type="entry name" value="P-loop_NTPase"/>
</dbReference>
<comment type="caution">
    <text evidence="11">The sequence shown here is derived from an EMBL/GenBank/DDBJ whole genome shotgun (WGS) entry which is preliminary data.</text>
</comment>
<feature type="coiled-coil region" evidence="8">
    <location>
        <begin position="62"/>
        <end position="89"/>
    </location>
</feature>
<evidence type="ECO:0000256" key="3">
    <source>
        <dbReference type="ARBA" id="ARBA00022840"/>
    </source>
</evidence>
<keyword evidence="5" id="KW-0505">Motor protein</keyword>
<dbReference type="PANTHER" id="PTHR37739:SF16">
    <property type="entry name" value="KINESIN-LIKE PROTEIN"/>
    <property type="match status" value="1"/>
</dbReference>
<feature type="region of interest" description="Disordered" evidence="9">
    <location>
        <begin position="510"/>
        <end position="535"/>
    </location>
</feature>
<keyword evidence="3" id="KW-0067">ATP-binding</keyword>
<gene>
    <name evidence="11" type="ORF">COCNU_14G008120</name>
</gene>
<dbReference type="InterPro" id="IPR036961">
    <property type="entry name" value="Kinesin_motor_dom_sf"/>
</dbReference>
<proteinExistence type="inferred from homology"/>
<dbReference type="Pfam" id="PF00225">
    <property type="entry name" value="Kinesin"/>
    <property type="match status" value="1"/>
</dbReference>
<feature type="domain" description="Kinesin motor" evidence="10">
    <location>
        <begin position="1"/>
        <end position="55"/>
    </location>
</feature>
<feature type="coiled-coil region" evidence="8">
    <location>
        <begin position="590"/>
        <end position="617"/>
    </location>
</feature>
<dbReference type="Proteomes" id="UP000797356">
    <property type="component" value="Chromosome 14"/>
</dbReference>
<dbReference type="GO" id="GO:0003777">
    <property type="term" value="F:microtubule motor activity"/>
    <property type="evidence" value="ECO:0007669"/>
    <property type="project" value="InterPro"/>
</dbReference>
<dbReference type="GO" id="GO:0005874">
    <property type="term" value="C:microtubule"/>
    <property type="evidence" value="ECO:0007669"/>
    <property type="project" value="UniProtKB-KW"/>
</dbReference>
<dbReference type="GO" id="GO:0007018">
    <property type="term" value="P:microtubule-based movement"/>
    <property type="evidence" value="ECO:0007669"/>
    <property type="project" value="InterPro"/>
</dbReference>
<organism evidence="11 12">
    <name type="scientific">Cocos nucifera</name>
    <name type="common">Coconut palm</name>
    <dbReference type="NCBI Taxonomy" id="13894"/>
    <lineage>
        <taxon>Eukaryota</taxon>
        <taxon>Viridiplantae</taxon>
        <taxon>Streptophyta</taxon>
        <taxon>Embryophyta</taxon>
        <taxon>Tracheophyta</taxon>
        <taxon>Spermatophyta</taxon>
        <taxon>Magnoliopsida</taxon>
        <taxon>Liliopsida</taxon>
        <taxon>Arecaceae</taxon>
        <taxon>Arecoideae</taxon>
        <taxon>Cocoseae</taxon>
        <taxon>Attaleinae</taxon>
        <taxon>Cocos</taxon>
    </lineage>
</organism>
<dbReference type="GO" id="GO:0008017">
    <property type="term" value="F:microtubule binding"/>
    <property type="evidence" value="ECO:0007669"/>
    <property type="project" value="InterPro"/>
</dbReference>
<evidence type="ECO:0000256" key="5">
    <source>
        <dbReference type="ARBA" id="ARBA00023175"/>
    </source>
</evidence>
<dbReference type="PANTHER" id="PTHR37739">
    <property type="entry name" value="KINESIN-LIKE PROTEIN KIN-12D"/>
    <property type="match status" value="1"/>
</dbReference>
<protein>
    <submittedName>
        <fullName evidence="11">Putative Kinesin-like protein KIN-12C</fullName>
    </submittedName>
</protein>
<dbReference type="EMBL" id="CM017885">
    <property type="protein sequence ID" value="KAG1368344.1"/>
    <property type="molecule type" value="Genomic_DNA"/>
</dbReference>
<comment type="similarity">
    <text evidence="6">Belongs to the TRAFAC class myosin-kinesin ATPase superfamily. Kinesin family. KIN-12 subfamily.</text>
</comment>
<feature type="coiled-coil region" evidence="8">
    <location>
        <begin position="680"/>
        <end position="728"/>
    </location>
</feature>
<name>A0A8K0IWV2_COCNU</name>
<reference evidence="11" key="2">
    <citation type="submission" date="2019-07" db="EMBL/GenBank/DDBJ databases">
        <authorList>
            <person name="Yang Y."/>
            <person name="Bocs S."/>
            <person name="Baudouin L."/>
        </authorList>
    </citation>
    <scope>NUCLEOTIDE SEQUENCE</scope>
    <source>
        <tissue evidence="11">Spear leaf of Hainan Tall coconut</tissue>
    </source>
</reference>
<sequence>MDQKIPYMDSCLTHLLQETLGGNAKITFICTIFPDDRCKASTLSTLRFGDRAKHIQNKAVINEITEDDVNGLSDQIRQLKEELIRAKSYKGNRIATTGGYFKGHNARESLNLLRVSLNRSLILPRIDINSEEDMDVHEEDVKELCQHLSNLCSSSEDTLEDILENNNSLNVNPSKEGPIGTCSVNQEFNVGFFSAQSRLDEVHSEIFVPPEASNGSAVSAESLVCQNVSSSAGNDQLHSSRKSILSVIPGHPFPILQDPTLCSSPKMNNNLKKIIMSSGFSAEMNNSSETFRKSDLIRSSLQSSKISPTESLATSLHRGLQIIDYHQQNSSAKSSFAGFSFEHLTSVSCKPVDKVDTGMQTLPEDGGISPTFLCSTCKKVVDVNGIKSVNDNSDMQIVPFNKVGTTEDNDKISGSTVTREVELEALCLEQAATIKHLNSLVDEYTKKKEQSSNSEQNRVAMSSTDGVMAIMEHENEDHMLLNHHSKINTEVLKEKKILKELQNDLDCVNNTSFDIRNGDPPSPDKGGDELEKERQRWTESESRWISLTEELRLDLESNRRLAEKKEIELSLEKKSTAELDDALHRAVLGHARIVEHYAELQEKYNDLLERHRKVMEGIAEVKKAAVKAGRKGSGSAFAAALAAELSTVRIDREKERAYLKEQNRKLRIQLRDTADAVHAAGELLVRLREAEETVRVTEEKYGRAQQEVEKLKKQMEKMKRKHTLEMATMKHYFAESRLPKSALEPFYRHESEIEKHRRAPQPDDDQAWRNAFRPSYMLRLTAELAWIPLFPSSEFGIVLFGIILQDDVYQNLLSIHHFLVPDAGVPSVCNNEELKSSLINCSVIIFGTDQNLGLD</sequence>
<evidence type="ECO:0000256" key="9">
    <source>
        <dbReference type="SAM" id="MobiDB-lite"/>
    </source>
</evidence>
<dbReference type="AlphaFoldDB" id="A0A8K0IWV2"/>
<evidence type="ECO:0000256" key="2">
    <source>
        <dbReference type="ARBA" id="ARBA00022741"/>
    </source>
</evidence>
<evidence type="ECO:0000256" key="4">
    <source>
        <dbReference type="ARBA" id="ARBA00023054"/>
    </source>
</evidence>
<dbReference type="GO" id="GO:0005524">
    <property type="term" value="F:ATP binding"/>
    <property type="evidence" value="ECO:0007669"/>
    <property type="project" value="UniProtKB-KW"/>
</dbReference>
<reference evidence="11" key="1">
    <citation type="journal article" date="2017" name="Gigascience">
        <title>The genome draft of coconut (Cocos nucifera).</title>
        <authorList>
            <person name="Xiao Y."/>
            <person name="Xu P."/>
            <person name="Fan H."/>
            <person name="Baudouin L."/>
            <person name="Xia W."/>
            <person name="Bocs S."/>
            <person name="Xu J."/>
            <person name="Li Q."/>
            <person name="Guo A."/>
            <person name="Zhou L."/>
            <person name="Li J."/>
            <person name="Wu Y."/>
            <person name="Ma Z."/>
            <person name="Armero A."/>
            <person name="Issali A.E."/>
            <person name="Liu N."/>
            <person name="Peng M."/>
            <person name="Yang Y."/>
        </authorList>
    </citation>
    <scope>NUCLEOTIDE SEQUENCE</scope>
    <source>
        <tissue evidence="11">Spear leaf of Hainan Tall coconut</tissue>
    </source>
</reference>
<accession>A0A8K0IWV2</accession>
<dbReference type="InterPro" id="IPR001752">
    <property type="entry name" value="Kinesin_motor_dom"/>
</dbReference>
<comment type="caution">
    <text evidence="7">Lacks conserved residue(s) required for the propagation of feature annotation.</text>
</comment>
<keyword evidence="1" id="KW-0493">Microtubule</keyword>
<evidence type="ECO:0000256" key="8">
    <source>
        <dbReference type="SAM" id="Coils"/>
    </source>
</evidence>
<keyword evidence="12" id="KW-1185">Reference proteome</keyword>
<evidence type="ECO:0000313" key="12">
    <source>
        <dbReference type="Proteomes" id="UP000797356"/>
    </source>
</evidence>
<dbReference type="InterPro" id="IPR044986">
    <property type="entry name" value="KIF15/KIN-12"/>
</dbReference>
<evidence type="ECO:0000256" key="6">
    <source>
        <dbReference type="ARBA" id="ARBA00034488"/>
    </source>
</evidence>
<evidence type="ECO:0000256" key="1">
    <source>
        <dbReference type="ARBA" id="ARBA00022701"/>
    </source>
</evidence>
<evidence type="ECO:0000259" key="10">
    <source>
        <dbReference type="PROSITE" id="PS50067"/>
    </source>
</evidence>
<dbReference type="SUPFAM" id="SSF52540">
    <property type="entry name" value="P-loop containing nucleoside triphosphate hydrolases"/>
    <property type="match status" value="1"/>
</dbReference>
<dbReference type="PROSITE" id="PS50067">
    <property type="entry name" value="KINESIN_MOTOR_2"/>
    <property type="match status" value="1"/>
</dbReference>
<feature type="compositionally biased region" description="Basic and acidic residues" evidence="9">
    <location>
        <begin position="525"/>
        <end position="535"/>
    </location>
</feature>
<dbReference type="OrthoDB" id="1907171at2759"/>
<dbReference type="Gene3D" id="3.40.850.10">
    <property type="entry name" value="Kinesin motor domain"/>
    <property type="match status" value="1"/>
</dbReference>
<keyword evidence="2" id="KW-0547">Nucleotide-binding</keyword>